<dbReference type="Proteomes" id="UP001241377">
    <property type="component" value="Unassembled WGS sequence"/>
</dbReference>
<reference evidence="1" key="1">
    <citation type="submission" date="2023-04" db="EMBL/GenBank/DDBJ databases">
        <title>Draft Genome sequencing of Naganishia species isolated from polar environments using Oxford Nanopore Technology.</title>
        <authorList>
            <person name="Leo P."/>
            <person name="Venkateswaran K."/>
        </authorList>
    </citation>
    <scope>NUCLEOTIDE SEQUENCE</scope>
    <source>
        <strain evidence="1">MNA-CCFEE 5261</strain>
    </source>
</reference>
<name>A0ACC2W4Z7_9TREE</name>
<organism evidence="1 2">
    <name type="scientific">Naganishia cerealis</name>
    <dbReference type="NCBI Taxonomy" id="610337"/>
    <lineage>
        <taxon>Eukaryota</taxon>
        <taxon>Fungi</taxon>
        <taxon>Dikarya</taxon>
        <taxon>Basidiomycota</taxon>
        <taxon>Agaricomycotina</taxon>
        <taxon>Tremellomycetes</taxon>
        <taxon>Filobasidiales</taxon>
        <taxon>Filobasidiaceae</taxon>
        <taxon>Naganishia</taxon>
    </lineage>
</organism>
<evidence type="ECO:0000313" key="1">
    <source>
        <dbReference type="EMBL" id="KAJ9105692.1"/>
    </source>
</evidence>
<accession>A0ACC2W4Z7</accession>
<sequence length="556" mass="63871">MYQRNQQCVWRDENKNEPAQMIQKQGENRREIDSKLQKNRRSSGLALNELLSPEDPESSNSPKTTSLEYPTPHETESTNQLEEFENFDRNFDESDLVEISASQPSALELSPNSIQLVSREPSESLLPFLQALFGEDIYMPPLQLAFFSLFLDSKGVSFVRHFENEVSGALTVSPSTSNYFSKTFLLLATMDESIGHAIASWGAFYVHQYDHIDVQKHFFQAMSLTAKKFPKGSEISKYDYFTLLCFHLIVTGFFVCQGDISQWWICFAKCTELVKRSGGLKKLCIDLDHSNDIKFLVSNFFYHDIMSSHAFSHGTTIPVKEYKQVFEPGFFDPSYGIDPLQGCMNPVYLLLAEELEVRAAMRTRRLRLESLLNGELGAEDDPNILGEFELMRTLYLEYCELVAQQIEEKIQGCIIDETLLAACTEAEVKMHCQIFTVFKLVCKLYWVLYIKELPPKANELQLLLVQLMAKIDKLVESKMIVVLCLPLVIACSACYTKHDRRRMEIIFSKVIGKCPIHNVHRAWVVVQEIWKRNPKGELTIDWADICEDLNWQLCVC</sequence>
<protein>
    <submittedName>
        <fullName evidence="1">Uncharacterized protein</fullName>
    </submittedName>
</protein>
<gene>
    <name evidence="1" type="ORF">QFC19_003466</name>
</gene>
<evidence type="ECO:0000313" key="2">
    <source>
        <dbReference type="Proteomes" id="UP001241377"/>
    </source>
</evidence>
<proteinExistence type="predicted"/>
<keyword evidence="2" id="KW-1185">Reference proteome</keyword>
<comment type="caution">
    <text evidence="1">The sequence shown here is derived from an EMBL/GenBank/DDBJ whole genome shotgun (WGS) entry which is preliminary data.</text>
</comment>
<dbReference type="EMBL" id="JASBWR010000033">
    <property type="protein sequence ID" value="KAJ9105692.1"/>
    <property type="molecule type" value="Genomic_DNA"/>
</dbReference>